<evidence type="ECO:0000313" key="2">
    <source>
        <dbReference type="Proteomes" id="UP000234271"/>
    </source>
</evidence>
<organism evidence="1 2">
    <name type="scientific">Beggiatoa leptomitoformis</name>
    <dbReference type="NCBI Taxonomy" id="288004"/>
    <lineage>
        <taxon>Bacteria</taxon>
        <taxon>Pseudomonadati</taxon>
        <taxon>Pseudomonadota</taxon>
        <taxon>Gammaproteobacteria</taxon>
        <taxon>Thiotrichales</taxon>
        <taxon>Thiotrichaceae</taxon>
        <taxon>Beggiatoa</taxon>
    </lineage>
</organism>
<dbReference type="EMBL" id="CP018889">
    <property type="protein sequence ID" value="QGX04027.1"/>
    <property type="molecule type" value="Genomic_DNA"/>
</dbReference>
<sequence>MQSKHPDTKAKAKKIEGMKKLREAYLAAQAAGTIKKFHIQQLDDKKYDIQPID</sequence>
<evidence type="ECO:0000313" key="1">
    <source>
        <dbReference type="EMBL" id="QGX04027.1"/>
    </source>
</evidence>
<gene>
    <name evidence="1" type="ORF">BLE401_18395</name>
</gene>
<reference evidence="2" key="1">
    <citation type="submission" date="2016-12" db="EMBL/GenBank/DDBJ databases">
        <title>Complete Genome Sequence of Beggiatoa leptomitiformis D-401.</title>
        <authorList>
            <person name="Fomenkov A."/>
            <person name="Vincze T."/>
            <person name="Grabovich M."/>
            <person name="Anton B.P."/>
            <person name="Dubinina G."/>
            <person name="Orlova M."/>
            <person name="Belousova E."/>
            <person name="Roberts R.J."/>
        </authorList>
    </citation>
    <scope>NUCLEOTIDE SEQUENCE [LARGE SCALE GENOMIC DNA]</scope>
    <source>
        <strain evidence="2">D-401</strain>
    </source>
</reference>
<dbReference type="Proteomes" id="UP000234271">
    <property type="component" value="Chromosome"/>
</dbReference>
<dbReference type="AlphaFoldDB" id="A0A650GRE0"/>
<protein>
    <submittedName>
        <fullName evidence="1">Uncharacterized protein</fullName>
    </submittedName>
</protein>
<proteinExistence type="predicted"/>
<dbReference type="RefSeq" id="WP_161575410.1">
    <property type="nucleotide sequence ID" value="NZ_CP012373.2"/>
</dbReference>
<keyword evidence="2" id="KW-1185">Reference proteome</keyword>
<accession>A0A650GRE0</accession>
<name>A0A650GRE0_9GAMM</name>